<dbReference type="InterPro" id="IPR004148">
    <property type="entry name" value="BAR_dom"/>
</dbReference>
<dbReference type="Gene3D" id="1.20.1270.60">
    <property type="entry name" value="Arfaptin homology (AH) domain/BAR domain"/>
    <property type="match status" value="1"/>
</dbReference>
<feature type="domain" description="BAR" evidence="4">
    <location>
        <begin position="1"/>
        <end position="88"/>
    </location>
</feature>
<keyword evidence="1" id="KW-0343">GTPase activation</keyword>
<keyword evidence="6" id="KW-1185">Reference proteome</keyword>
<dbReference type="OrthoDB" id="19923at2759"/>
<sequence>MDSARTRFQTAERHSLQTSSNSSVNAMVKVDTLKDELEDASQKVDQCRDALATEMFSLISKEPQLAHLFVHFHQLQANYHRNALAALEAS</sequence>
<dbReference type="PANTHER" id="PTHR14130:SF14">
    <property type="entry name" value="RHO GTPASE-ACTIVATING PROTEIN 92B"/>
    <property type="match status" value="1"/>
</dbReference>
<evidence type="ECO:0000313" key="6">
    <source>
        <dbReference type="Proteomes" id="UP000054359"/>
    </source>
</evidence>
<keyword evidence="2" id="KW-0175">Coiled coil</keyword>
<name>A0A087U2I5_STEMI</name>
<dbReference type="InterPro" id="IPR027267">
    <property type="entry name" value="AH/BAR_dom_sf"/>
</dbReference>
<evidence type="ECO:0000256" key="3">
    <source>
        <dbReference type="SAM" id="MobiDB-lite"/>
    </source>
</evidence>
<proteinExistence type="predicted"/>
<dbReference type="SUPFAM" id="SSF103657">
    <property type="entry name" value="BAR/IMD domain-like"/>
    <property type="match status" value="1"/>
</dbReference>
<organism evidence="5 6">
    <name type="scientific">Stegodyphus mimosarum</name>
    <name type="common">African social velvet spider</name>
    <dbReference type="NCBI Taxonomy" id="407821"/>
    <lineage>
        <taxon>Eukaryota</taxon>
        <taxon>Metazoa</taxon>
        <taxon>Ecdysozoa</taxon>
        <taxon>Arthropoda</taxon>
        <taxon>Chelicerata</taxon>
        <taxon>Arachnida</taxon>
        <taxon>Araneae</taxon>
        <taxon>Araneomorphae</taxon>
        <taxon>Entelegynae</taxon>
        <taxon>Eresoidea</taxon>
        <taxon>Eresidae</taxon>
        <taxon>Stegodyphus</taxon>
    </lineage>
</organism>
<gene>
    <name evidence="5" type="ORF">X975_16088</name>
</gene>
<dbReference type="AlphaFoldDB" id="A0A087U2I5"/>
<evidence type="ECO:0000259" key="4">
    <source>
        <dbReference type="Pfam" id="PF03114"/>
    </source>
</evidence>
<dbReference type="GO" id="GO:0005096">
    <property type="term" value="F:GTPase activator activity"/>
    <property type="evidence" value="ECO:0007669"/>
    <property type="project" value="UniProtKB-KW"/>
</dbReference>
<feature type="non-terminal residue" evidence="5">
    <location>
        <position position="90"/>
    </location>
</feature>
<accession>A0A087U2I5</accession>
<protein>
    <submittedName>
        <fullName evidence="5">Rho GTPase-activating protein 17</fullName>
    </submittedName>
</protein>
<evidence type="ECO:0000313" key="5">
    <source>
        <dbReference type="EMBL" id="KFM71574.1"/>
    </source>
</evidence>
<dbReference type="PANTHER" id="PTHR14130">
    <property type="entry name" value="3BP-1 RELATED RHOGAP"/>
    <property type="match status" value="1"/>
</dbReference>
<dbReference type="GO" id="GO:0005737">
    <property type="term" value="C:cytoplasm"/>
    <property type="evidence" value="ECO:0007669"/>
    <property type="project" value="InterPro"/>
</dbReference>
<evidence type="ECO:0000256" key="2">
    <source>
        <dbReference type="SAM" id="Coils"/>
    </source>
</evidence>
<dbReference type="EMBL" id="KK117843">
    <property type="protein sequence ID" value="KFM71574.1"/>
    <property type="molecule type" value="Genomic_DNA"/>
</dbReference>
<reference evidence="5 6" key="1">
    <citation type="submission" date="2013-11" db="EMBL/GenBank/DDBJ databases">
        <title>Genome sequencing of Stegodyphus mimosarum.</title>
        <authorList>
            <person name="Bechsgaard J."/>
        </authorList>
    </citation>
    <scope>NUCLEOTIDE SEQUENCE [LARGE SCALE GENOMIC DNA]</scope>
</reference>
<dbReference type="Proteomes" id="UP000054359">
    <property type="component" value="Unassembled WGS sequence"/>
</dbReference>
<dbReference type="Pfam" id="PF03114">
    <property type="entry name" value="BAR"/>
    <property type="match status" value="1"/>
</dbReference>
<dbReference type="GO" id="GO:0035020">
    <property type="term" value="P:regulation of Rac protein signal transduction"/>
    <property type="evidence" value="ECO:0007669"/>
    <property type="project" value="TreeGrafter"/>
</dbReference>
<dbReference type="InterPro" id="IPR047165">
    <property type="entry name" value="RHG17/44/SH3BP1-like"/>
</dbReference>
<dbReference type="GO" id="GO:0032956">
    <property type="term" value="P:regulation of actin cytoskeleton organization"/>
    <property type="evidence" value="ECO:0007669"/>
    <property type="project" value="TreeGrafter"/>
</dbReference>
<evidence type="ECO:0000256" key="1">
    <source>
        <dbReference type="ARBA" id="ARBA00022468"/>
    </source>
</evidence>
<feature type="coiled-coil region" evidence="2">
    <location>
        <begin position="23"/>
        <end position="50"/>
    </location>
</feature>
<dbReference type="STRING" id="407821.A0A087U2I5"/>
<dbReference type="OMA" id="KEPDYAN"/>
<feature type="region of interest" description="Disordered" evidence="3">
    <location>
        <begin position="1"/>
        <end position="22"/>
    </location>
</feature>